<dbReference type="CDD" id="cd02869">
    <property type="entry name" value="PseudoU_synth_RluA_like"/>
    <property type="match status" value="1"/>
</dbReference>
<protein>
    <recommendedName>
        <fullName evidence="2">Pseudouridine synthase RsuA/RluA-like domain-containing protein</fullName>
    </recommendedName>
</protein>
<evidence type="ECO:0000259" key="2">
    <source>
        <dbReference type="Pfam" id="PF00849"/>
    </source>
</evidence>
<evidence type="ECO:0000256" key="1">
    <source>
        <dbReference type="ARBA" id="ARBA00010876"/>
    </source>
</evidence>
<dbReference type="SUPFAM" id="SSF55120">
    <property type="entry name" value="Pseudouridine synthase"/>
    <property type="match status" value="1"/>
</dbReference>
<dbReference type="PANTHER" id="PTHR21600">
    <property type="entry name" value="MITOCHONDRIAL RNA PSEUDOURIDINE SYNTHASE"/>
    <property type="match status" value="1"/>
</dbReference>
<dbReference type="GO" id="GO:0000455">
    <property type="term" value="P:enzyme-directed rRNA pseudouridine synthesis"/>
    <property type="evidence" value="ECO:0007669"/>
    <property type="project" value="TreeGrafter"/>
</dbReference>
<dbReference type="InterPro" id="IPR050188">
    <property type="entry name" value="RluA_PseudoU_synthase"/>
</dbReference>
<name>A0A1G1YXA9_9BACT</name>
<evidence type="ECO:0000313" key="3">
    <source>
        <dbReference type="EMBL" id="OGY56909.1"/>
    </source>
</evidence>
<evidence type="ECO:0000313" key="4">
    <source>
        <dbReference type="Proteomes" id="UP000178179"/>
    </source>
</evidence>
<dbReference type="GO" id="GO:0003723">
    <property type="term" value="F:RNA binding"/>
    <property type="evidence" value="ECO:0007669"/>
    <property type="project" value="InterPro"/>
</dbReference>
<dbReference type="GO" id="GO:0009982">
    <property type="term" value="F:pseudouridine synthase activity"/>
    <property type="evidence" value="ECO:0007669"/>
    <property type="project" value="InterPro"/>
</dbReference>
<dbReference type="EMBL" id="MHIS01000004">
    <property type="protein sequence ID" value="OGY56909.1"/>
    <property type="molecule type" value="Genomic_DNA"/>
</dbReference>
<dbReference type="AlphaFoldDB" id="A0A1G1YXA9"/>
<organism evidence="3 4">
    <name type="scientific">Candidatus Colwellbacteria bacterium GWA2_46_10</name>
    <dbReference type="NCBI Taxonomy" id="1797684"/>
    <lineage>
        <taxon>Bacteria</taxon>
        <taxon>Candidatus Colwelliibacteriota</taxon>
    </lineage>
</organism>
<dbReference type="PANTHER" id="PTHR21600:SF87">
    <property type="entry name" value="RNA PSEUDOURIDYLATE SYNTHASE DOMAIN-CONTAINING PROTEIN 1"/>
    <property type="match status" value="1"/>
</dbReference>
<comment type="similarity">
    <text evidence="1">Belongs to the pseudouridine synthase RluA family.</text>
</comment>
<comment type="caution">
    <text evidence="3">The sequence shown here is derived from an EMBL/GenBank/DDBJ whole genome shotgun (WGS) entry which is preliminary data.</text>
</comment>
<dbReference type="Proteomes" id="UP000178179">
    <property type="component" value="Unassembled WGS sequence"/>
</dbReference>
<sequence>MDPEIVFKNNDLVVLNKPAGLLMHSDGKGRDTLANWLVVNFPEVVSVGDKPEERPGIVHRLDKDTSGIVLIPRNQHYFEYLKNLFATGNIKKTYLAIVRGVLKEKEGTIDAPISLKAGTTKRTIHGGKMTKSAITKYKVSKELNGASLIEVFPKTGRTHQVRVHMASIGHPVLGDTLYGSKKNEEGAPRQMLHAHSIELEIEPGKAMKLMADPPSDFETFLRKLEK</sequence>
<dbReference type="InterPro" id="IPR020103">
    <property type="entry name" value="PsdUridine_synth_cat_dom_sf"/>
</dbReference>
<dbReference type="Pfam" id="PF00849">
    <property type="entry name" value="PseudoU_synth_2"/>
    <property type="match status" value="1"/>
</dbReference>
<proteinExistence type="inferred from homology"/>
<dbReference type="Gene3D" id="3.30.2350.10">
    <property type="entry name" value="Pseudouridine synthase"/>
    <property type="match status" value="1"/>
</dbReference>
<dbReference type="GO" id="GO:0140098">
    <property type="term" value="F:catalytic activity, acting on RNA"/>
    <property type="evidence" value="ECO:0007669"/>
    <property type="project" value="UniProtKB-ARBA"/>
</dbReference>
<dbReference type="InterPro" id="IPR006145">
    <property type="entry name" value="PsdUridine_synth_RsuA/RluA"/>
</dbReference>
<feature type="domain" description="Pseudouridine synthase RsuA/RluA-like" evidence="2">
    <location>
        <begin position="11"/>
        <end position="167"/>
    </location>
</feature>
<gene>
    <name evidence="3" type="ORF">A2119_02730</name>
</gene>
<accession>A0A1G1YXA9</accession>
<reference evidence="3 4" key="1">
    <citation type="journal article" date="2016" name="Nat. Commun.">
        <title>Thousands of microbial genomes shed light on interconnected biogeochemical processes in an aquifer system.</title>
        <authorList>
            <person name="Anantharaman K."/>
            <person name="Brown C.T."/>
            <person name="Hug L.A."/>
            <person name="Sharon I."/>
            <person name="Castelle C.J."/>
            <person name="Probst A.J."/>
            <person name="Thomas B.C."/>
            <person name="Singh A."/>
            <person name="Wilkins M.J."/>
            <person name="Karaoz U."/>
            <person name="Brodie E.L."/>
            <person name="Williams K.H."/>
            <person name="Hubbard S.S."/>
            <person name="Banfield J.F."/>
        </authorList>
    </citation>
    <scope>NUCLEOTIDE SEQUENCE [LARGE SCALE GENOMIC DNA]</scope>
</reference>